<dbReference type="Gene3D" id="3.10.20.90">
    <property type="entry name" value="Phosphatidylinositol 3-kinase Catalytic Subunit, Chain A, domain 1"/>
    <property type="match status" value="1"/>
</dbReference>
<feature type="domain" description="EF-hand" evidence="4">
    <location>
        <begin position="217"/>
        <end position="252"/>
    </location>
</feature>
<dbReference type="PROSITE" id="PS00018">
    <property type="entry name" value="EF_HAND_1"/>
    <property type="match status" value="2"/>
</dbReference>
<evidence type="ECO:0000313" key="8">
    <source>
        <dbReference type="Proteomes" id="UP000278627"/>
    </source>
</evidence>
<feature type="domain" description="EF-hand" evidence="4">
    <location>
        <begin position="181"/>
        <end position="216"/>
    </location>
</feature>
<dbReference type="SUPFAM" id="SSF143791">
    <property type="entry name" value="DUSP-like"/>
    <property type="match status" value="1"/>
</dbReference>
<dbReference type="PANTHER" id="PTHR21646:SF76">
    <property type="entry name" value="UBIQUITIN CARBOXYL-TERMINAL HYDROLASE 32"/>
    <property type="match status" value="1"/>
</dbReference>
<sequence>MGNRESSTSLTSSTSLISFEEARNFILLNLRVSADELKRLETAWDGRDQIAEDEFFNDVLCHPGIPRATRTRIFAKFCQGSSKLSFQYFIIGIVILTKVDKNIRLEFLNNERDLESWIEQPPQLTSRHSEIHYNFYQVLAGVTHLDEQEVEELEKVFGSINDTKLCKLTRNGFGALVGGAIADHFINGLFRAFDENDDGLVDFKELVCGLSASCRGPHTARLNFIAQLFDSDGDGYLSKEDILSLYAHLNLDKTLQTIHADELGHASLTDFVCWANETKCVDNLLEIIVQLGHICLGLHPSSAEVELTQRVQLDAFTEWNIVSSEWWRQWVHALMSNSKVPPINNASIITVKQKNDWSYKVPSLSNEGAPLAQNLVINKDFEAVAPCLWKALLRWHGSAAREGISLQRRILPARILDPTAVNSTKPIIELYPLTLLILRHGTATGGWLHSAFEWNKESSLRRLPWCVVSESRICTIEELLELLAHQLHISDVESARLWTVEIDGSPCKRLLDNDSVTLNDLKIQQSAQLLLELRNADMSWPEEVSCLESSNAEGYTTDNSDSSYILGITGLYNMGNTCYMNSALQCLSNTRPLTNYFIEGRHKDDMKRLKSKGMVAMEYANVVKELWSGKKRNIAPIKLRKKNEQTKAKMLGEKYFETDAIRCAGPVFAERSQHDCQEFLSILLDLLHEDLNQIENKPFIELNDSDGRPDSIVAKEAWDAHLKRDKSIIVDLFTGQLRSTLTCLNCNAISCRFDAFTCLQLPIPIDHLLLISVVVVKRDGQIPIRYAFRLSCDTTIGMFKMKLANASGLLSNSFQILCLNRAGQMMQGVSESVDDDNSSINVYPNDALLYAFELPAEEDQSNSECFVAAPTVIAAHRKMQYNDSYLLGATRGCTARVFGVPLILRFTPGKTTGNKLYEEVWLHVSRFLKNGSAGKQQRTREANRAIDAAEDIRNGYPFDLCCVKLSFEWCSKCAWPAFCRGCVILSNDEIIEDNLMAVAIDWKPTALYLRYQHSVELLCRDDGSVLQAWEVHYRPCSLVSCLNDFMQAERLDDEIMCKPCGKKCPTTKALAIWRLPKILIIHFKRFVCVKSERRWMKSCKVVDFPLENLDLREWLRDPDVKTSTKYSCFAIANHYGAMASGHYVAYAKNNNQWFSFNDSRCQAVKESHVDKKSAYLLFYERMD</sequence>
<dbReference type="WBParaSite" id="BPAG_0001426001-mRNA-1">
    <property type="protein sequence ID" value="BPAG_0001426001-mRNA-1"/>
    <property type="gene ID" value="BPAG_0001426001"/>
</dbReference>
<name>A0A0N4TZ01_BRUPA</name>
<evidence type="ECO:0000313" key="9">
    <source>
        <dbReference type="WBParaSite" id="BPAG_0001426001-mRNA-1"/>
    </source>
</evidence>
<dbReference type="AlphaFoldDB" id="A0A0N4TZ01"/>
<dbReference type="InterPro" id="IPR002048">
    <property type="entry name" value="EF_hand_dom"/>
</dbReference>
<dbReference type="Gene3D" id="1.10.238.10">
    <property type="entry name" value="EF-hand"/>
    <property type="match status" value="1"/>
</dbReference>
<dbReference type="Gene3D" id="3.30.2230.10">
    <property type="entry name" value="DUSP-like"/>
    <property type="match status" value="1"/>
</dbReference>
<dbReference type="InterPro" id="IPR011992">
    <property type="entry name" value="EF-hand-dom_pair"/>
</dbReference>
<feature type="domain" description="USP" evidence="5">
    <location>
        <begin position="569"/>
        <end position="1182"/>
    </location>
</feature>
<dbReference type="EC" id="3.4.19.12" evidence="2"/>
<protein>
    <recommendedName>
        <fullName evidence="2">ubiquitinyl hydrolase 1</fullName>
        <ecNumber evidence="2">3.4.19.12</ecNumber>
    </recommendedName>
</protein>
<dbReference type="CDD" id="cd02674">
    <property type="entry name" value="Peptidase_C19R"/>
    <property type="match status" value="1"/>
</dbReference>
<dbReference type="SMART" id="SM00054">
    <property type="entry name" value="EFh"/>
    <property type="match status" value="2"/>
</dbReference>
<dbReference type="STRING" id="6280.A0A0N4TZ01"/>
<dbReference type="Gene3D" id="3.90.70.10">
    <property type="entry name" value="Cysteine proteinases"/>
    <property type="match status" value="2"/>
</dbReference>
<dbReference type="Pfam" id="PF25265">
    <property type="entry name" value="USP32_N"/>
    <property type="match status" value="1"/>
</dbReference>
<gene>
    <name evidence="7" type="ORF">BPAG_LOCUS14188</name>
</gene>
<dbReference type="InterPro" id="IPR035927">
    <property type="entry name" value="DUSP-like_sf"/>
</dbReference>
<dbReference type="InterPro" id="IPR050185">
    <property type="entry name" value="Ub_carboxyl-term_hydrolase"/>
</dbReference>
<dbReference type="PANTHER" id="PTHR21646">
    <property type="entry name" value="UBIQUITIN CARBOXYL-TERMINAL HYDROLASE"/>
    <property type="match status" value="1"/>
</dbReference>
<dbReference type="PROSITE" id="PS00972">
    <property type="entry name" value="USP_1"/>
    <property type="match status" value="1"/>
</dbReference>
<comment type="catalytic activity">
    <reaction evidence="1">
        <text>Thiol-dependent hydrolysis of ester, thioester, amide, peptide and isopeptide bonds formed by the C-terminal Gly of ubiquitin (a 76-residue protein attached to proteins as an intracellular targeting signal).</text>
        <dbReference type="EC" id="3.4.19.12"/>
    </reaction>
</comment>
<dbReference type="InterPro" id="IPR006615">
    <property type="entry name" value="Pept_C19_DUSP"/>
</dbReference>
<evidence type="ECO:0000256" key="3">
    <source>
        <dbReference type="ARBA" id="ARBA00022837"/>
    </source>
</evidence>
<dbReference type="PROSITE" id="PS51283">
    <property type="entry name" value="DUSP"/>
    <property type="match status" value="1"/>
</dbReference>
<keyword evidence="8" id="KW-1185">Reference proteome</keyword>
<dbReference type="InterPro" id="IPR038765">
    <property type="entry name" value="Papain-like_cys_pep_sf"/>
</dbReference>
<keyword evidence="3" id="KW-0106">Calcium</keyword>
<reference evidence="9" key="1">
    <citation type="submission" date="2016-04" db="UniProtKB">
        <authorList>
            <consortium name="WormBaseParasite"/>
        </authorList>
    </citation>
    <scope>IDENTIFICATION</scope>
</reference>
<dbReference type="GO" id="GO:0016579">
    <property type="term" value="P:protein deubiquitination"/>
    <property type="evidence" value="ECO:0007669"/>
    <property type="project" value="InterPro"/>
</dbReference>
<dbReference type="Pfam" id="PF06337">
    <property type="entry name" value="DUSP"/>
    <property type="match status" value="1"/>
</dbReference>
<dbReference type="PROSITE" id="PS50235">
    <property type="entry name" value="USP_3"/>
    <property type="match status" value="1"/>
</dbReference>
<proteinExistence type="predicted"/>
<evidence type="ECO:0000313" key="7">
    <source>
        <dbReference type="EMBL" id="VDN95373.1"/>
    </source>
</evidence>
<reference evidence="7 8" key="2">
    <citation type="submission" date="2018-11" db="EMBL/GenBank/DDBJ databases">
        <authorList>
            <consortium name="Pathogen Informatics"/>
        </authorList>
    </citation>
    <scope>NUCLEOTIDE SEQUENCE [LARGE SCALE GENOMIC DNA]</scope>
</reference>
<dbReference type="InterPro" id="IPR001394">
    <property type="entry name" value="Peptidase_C19_UCH"/>
</dbReference>
<dbReference type="SUPFAM" id="SSF47473">
    <property type="entry name" value="EF-hand"/>
    <property type="match status" value="1"/>
</dbReference>
<dbReference type="Proteomes" id="UP000278627">
    <property type="component" value="Unassembled WGS sequence"/>
</dbReference>
<dbReference type="SUPFAM" id="SSF54001">
    <property type="entry name" value="Cysteine proteinases"/>
    <property type="match status" value="1"/>
</dbReference>
<evidence type="ECO:0000259" key="5">
    <source>
        <dbReference type="PROSITE" id="PS50235"/>
    </source>
</evidence>
<evidence type="ECO:0000259" key="4">
    <source>
        <dbReference type="PROSITE" id="PS50222"/>
    </source>
</evidence>
<evidence type="ECO:0000256" key="2">
    <source>
        <dbReference type="ARBA" id="ARBA00012759"/>
    </source>
</evidence>
<dbReference type="GO" id="GO:0005509">
    <property type="term" value="F:calcium ion binding"/>
    <property type="evidence" value="ECO:0007669"/>
    <property type="project" value="InterPro"/>
</dbReference>
<dbReference type="PRINTS" id="PR00450">
    <property type="entry name" value="RECOVERIN"/>
</dbReference>
<dbReference type="EMBL" id="UZAD01013548">
    <property type="protein sequence ID" value="VDN95373.1"/>
    <property type="molecule type" value="Genomic_DNA"/>
</dbReference>
<evidence type="ECO:0000256" key="1">
    <source>
        <dbReference type="ARBA" id="ARBA00000707"/>
    </source>
</evidence>
<dbReference type="InterPro" id="IPR028889">
    <property type="entry name" value="USP"/>
</dbReference>
<dbReference type="FunFam" id="3.90.70.10:FF:000178">
    <property type="entry name" value="Ubiquitin carboxyl-terminal hydrolase cyk-3"/>
    <property type="match status" value="1"/>
</dbReference>
<feature type="domain" description="DUSP" evidence="6">
    <location>
        <begin position="299"/>
        <end position="411"/>
    </location>
</feature>
<dbReference type="InterPro" id="IPR018247">
    <property type="entry name" value="EF_Hand_1_Ca_BS"/>
</dbReference>
<dbReference type="CDD" id="cd00051">
    <property type="entry name" value="EFh"/>
    <property type="match status" value="1"/>
</dbReference>
<dbReference type="InterPro" id="IPR057368">
    <property type="entry name" value="USP32_N"/>
</dbReference>
<dbReference type="GO" id="GO:0004843">
    <property type="term" value="F:cysteine-type deubiquitinase activity"/>
    <property type="evidence" value="ECO:0007669"/>
    <property type="project" value="UniProtKB-EC"/>
</dbReference>
<dbReference type="InterPro" id="IPR018200">
    <property type="entry name" value="USP_CS"/>
</dbReference>
<accession>A0A0N4TZ01</accession>
<dbReference type="PROSITE" id="PS50222">
    <property type="entry name" value="EF_HAND_2"/>
    <property type="match status" value="2"/>
</dbReference>
<dbReference type="GO" id="GO:0005794">
    <property type="term" value="C:Golgi apparatus"/>
    <property type="evidence" value="ECO:0007669"/>
    <property type="project" value="TreeGrafter"/>
</dbReference>
<dbReference type="Pfam" id="PF00443">
    <property type="entry name" value="UCH"/>
    <property type="match status" value="1"/>
</dbReference>
<dbReference type="SMART" id="SM00695">
    <property type="entry name" value="DUSP"/>
    <property type="match status" value="1"/>
</dbReference>
<organism evidence="9">
    <name type="scientific">Brugia pahangi</name>
    <name type="common">Filarial nematode worm</name>
    <dbReference type="NCBI Taxonomy" id="6280"/>
    <lineage>
        <taxon>Eukaryota</taxon>
        <taxon>Metazoa</taxon>
        <taxon>Ecdysozoa</taxon>
        <taxon>Nematoda</taxon>
        <taxon>Chromadorea</taxon>
        <taxon>Rhabditida</taxon>
        <taxon>Spirurina</taxon>
        <taxon>Spiruromorpha</taxon>
        <taxon>Filarioidea</taxon>
        <taxon>Onchocercidae</taxon>
        <taxon>Brugia</taxon>
    </lineage>
</organism>
<evidence type="ECO:0000259" key="6">
    <source>
        <dbReference type="PROSITE" id="PS51283"/>
    </source>
</evidence>